<dbReference type="PROSITE" id="PS00455">
    <property type="entry name" value="AMP_BINDING"/>
    <property type="match status" value="1"/>
</dbReference>
<dbReference type="GO" id="GO:0008756">
    <property type="term" value="F:o-succinylbenzoate-CoA ligase activity"/>
    <property type="evidence" value="ECO:0007669"/>
    <property type="project" value="UniProtKB-UniRule"/>
</dbReference>
<dbReference type="InterPro" id="IPR025110">
    <property type="entry name" value="AMP-bd_C"/>
</dbReference>
<dbReference type="InterPro" id="IPR000873">
    <property type="entry name" value="AMP-dep_synth/lig_dom"/>
</dbReference>
<dbReference type="GO" id="GO:0006631">
    <property type="term" value="P:fatty acid metabolic process"/>
    <property type="evidence" value="ECO:0007669"/>
    <property type="project" value="TreeGrafter"/>
</dbReference>
<dbReference type="NCBIfam" id="TIGR01923">
    <property type="entry name" value="menE"/>
    <property type="match status" value="1"/>
</dbReference>
<comment type="catalytic activity">
    <reaction evidence="5">
        <text>2-succinylbenzoate + ATP + CoA = 2-succinylbenzoyl-CoA + AMP + diphosphate</text>
        <dbReference type="Rhea" id="RHEA:17009"/>
        <dbReference type="ChEBI" id="CHEBI:18325"/>
        <dbReference type="ChEBI" id="CHEBI:30616"/>
        <dbReference type="ChEBI" id="CHEBI:33019"/>
        <dbReference type="ChEBI" id="CHEBI:57287"/>
        <dbReference type="ChEBI" id="CHEBI:57364"/>
        <dbReference type="ChEBI" id="CHEBI:456215"/>
        <dbReference type="EC" id="6.2.1.26"/>
    </reaction>
</comment>
<accession>A0A2U1DFR4</accession>
<dbReference type="AlphaFoldDB" id="A0A2U1DFR4"/>
<keyword evidence="1 5" id="KW-0474">Menaquinone biosynthesis</keyword>
<dbReference type="RefSeq" id="WP_089937740.1">
    <property type="nucleotide sequence ID" value="NZ_CAKOEX010000001.1"/>
</dbReference>
<dbReference type="EMBL" id="QEKT01000001">
    <property type="protein sequence ID" value="PVY86392.1"/>
    <property type="molecule type" value="Genomic_DNA"/>
</dbReference>
<evidence type="ECO:0000259" key="7">
    <source>
        <dbReference type="Pfam" id="PF13193"/>
    </source>
</evidence>
<feature type="domain" description="AMP-dependent synthetase/ligase" evidence="6">
    <location>
        <begin position="6"/>
        <end position="340"/>
    </location>
</feature>
<keyword evidence="4 5" id="KW-0067">ATP-binding</keyword>
<dbReference type="GO" id="GO:0009234">
    <property type="term" value="P:menaquinone biosynthetic process"/>
    <property type="evidence" value="ECO:0007669"/>
    <property type="project" value="UniProtKB-UniRule"/>
</dbReference>
<dbReference type="GO" id="GO:0005524">
    <property type="term" value="F:ATP binding"/>
    <property type="evidence" value="ECO:0007669"/>
    <property type="project" value="UniProtKB-KW"/>
</dbReference>
<organism evidence="8 9">
    <name type="scientific">Convivina intestini</name>
    <dbReference type="NCBI Taxonomy" id="1505726"/>
    <lineage>
        <taxon>Bacteria</taxon>
        <taxon>Bacillati</taxon>
        <taxon>Bacillota</taxon>
        <taxon>Bacilli</taxon>
        <taxon>Lactobacillales</taxon>
        <taxon>Lactobacillaceae</taxon>
        <taxon>Convivina</taxon>
    </lineage>
</organism>
<name>A0A2U1DFR4_9LACO</name>
<comment type="similarity">
    <text evidence="5">Belongs to the ATP-dependent AMP-binding enzyme family. MenE subfamily.</text>
</comment>
<evidence type="ECO:0000313" key="9">
    <source>
        <dbReference type="Proteomes" id="UP000245433"/>
    </source>
</evidence>
<dbReference type="InterPro" id="IPR020845">
    <property type="entry name" value="AMP-binding_CS"/>
</dbReference>
<reference evidence="8 9" key="1">
    <citation type="submission" date="2018-04" db="EMBL/GenBank/DDBJ databases">
        <title>Genomic Encyclopedia of Type Strains, Phase IV (KMG-IV): sequencing the most valuable type-strain genomes for metagenomic binning, comparative biology and taxonomic classification.</title>
        <authorList>
            <person name="Goeker M."/>
        </authorList>
    </citation>
    <scope>NUCLEOTIDE SEQUENCE [LARGE SCALE GENOMIC DNA]</scope>
    <source>
        <strain evidence="8 9">DSM 28795</strain>
    </source>
</reference>
<dbReference type="NCBIfam" id="NF002966">
    <property type="entry name" value="PRK03640.1"/>
    <property type="match status" value="1"/>
</dbReference>
<comment type="pathway">
    <text evidence="5">Quinol/quinone metabolism; 1,4-dihydroxy-2-naphthoate biosynthesis; 1,4-dihydroxy-2-naphthoate from chorismate: step 5/7.</text>
</comment>
<evidence type="ECO:0000256" key="5">
    <source>
        <dbReference type="HAMAP-Rule" id="MF_00731"/>
    </source>
</evidence>
<dbReference type="Gene3D" id="3.30.300.30">
    <property type="match status" value="1"/>
</dbReference>
<protein>
    <recommendedName>
        <fullName evidence="5">2-succinylbenzoate--CoA ligase</fullName>
        <ecNumber evidence="5">6.2.1.26</ecNumber>
    </recommendedName>
    <alternativeName>
        <fullName evidence="5">o-succinylbenzoyl-CoA synthetase</fullName>
        <shortName evidence="5">OSB-CoA synthetase</shortName>
    </alternativeName>
</protein>
<dbReference type="HAMAP" id="MF_00731">
    <property type="entry name" value="MenE"/>
    <property type="match status" value="1"/>
</dbReference>
<evidence type="ECO:0000259" key="6">
    <source>
        <dbReference type="Pfam" id="PF00501"/>
    </source>
</evidence>
<dbReference type="UniPathway" id="UPA01057">
    <property type="reaction ID" value="UER00166"/>
</dbReference>
<keyword evidence="3 5" id="KW-0547">Nucleotide-binding</keyword>
<dbReference type="UniPathway" id="UPA00079"/>
<dbReference type="PANTHER" id="PTHR43201">
    <property type="entry name" value="ACYL-COA SYNTHETASE"/>
    <property type="match status" value="1"/>
</dbReference>
<comment type="pathway">
    <text evidence="5">Quinol/quinone metabolism; menaquinone biosynthesis.</text>
</comment>
<sequence>MENWLHKQADLKPNQLALIAENKQYTFAQLEQIVIKRAQQLMTILDDNRRVGVLTTNCLAGYVTILALQQLGRQLVLLNRRLAKPELEDQIDQAQLTQIVQDDAFELDLSNTQQFTFHYLSQLAGQPAEILADFKEDQVTSIMFTSGTTGRPKGVEQSFGNHFYSAMGSVLNLGLLPDDCWLAAVPIFHISGFSIMMRSLIYGIPVRLYDHFDAHQINADLLAGRGSIISLVPVMFEKMLADLPRNQAYPASFRQVLLGGGPVKQVTLVASQTRGISITQCYGMTETASQIIALNPKDAAAKLGSVGKPLFPVSLRIVQQDSEGLGQLEVKAPNIAVGYLNQADKYQASFDDGWFKTGDLGWQDDEGFIYIKGRQGDMISSGGENVFPQEIEAVYRHLPEIEDMVVVGVPDTQWGSVPVALVKFKSDAFLSVADLRNYGREQLAHYKVPHDFVEYSNDWPRTASGKIQRYRLVTEYQNIKKRPS</sequence>
<dbReference type="PANTHER" id="PTHR43201:SF5">
    <property type="entry name" value="MEDIUM-CHAIN ACYL-COA LIGASE ACSF2, MITOCHONDRIAL"/>
    <property type="match status" value="1"/>
</dbReference>
<dbReference type="OrthoDB" id="9762242at2"/>
<evidence type="ECO:0000256" key="4">
    <source>
        <dbReference type="ARBA" id="ARBA00022840"/>
    </source>
</evidence>
<comment type="caution">
    <text evidence="8">The sequence shown here is derived from an EMBL/GenBank/DDBJ whole genome shotgun (WGS) entry which is preliminary data.</text>
</comment>
<dbReference type="Pfam" id="PF13193">
    <property type="entry name" value="AMP-binding_C"/>
    <property type="match status" value="1"/>
</dbReference>
<dbReference type="InterPro" id="IPR045851">
    <property type="entry name" value="AMP-bd_C_sf"/>
</dbReference>
<proteinExistence type="inferred from homology"/>
<dbReference type="EC" id="6.2.1.26" evidence="5"/>
<keyword evidence="9" id="KW-1185">Reference proteome</keyword>
<dbReference type="Proteomes" id="UP000245433">
    <property type="component" value="Unassembled WGS sequence"/>
</dbReference>
<comment type="function">
    <text evidence="5">Converts 2-succinylbenzoate (OSB) to 2-succinylbenzoyl-CoA (OSB-CoA).</text>
</comment>
<dbReference type="Pfam" id="PF00501">
    <property type="entry name" value="AMP-binding"/>
    <property type="match status" value="1"/>
</dbReference>
<gene>
    <name evidence="5" type="primary">menE</name>
    <name evidence="8" type="ORF">C7384_101308</name>
</gene>
<dbReference type="SUPFAM" id="SSF56801">
    <property type="entry name" value="Acetyl-CoA synthetase-like"/>
    <property type="match status" value="1"/>
</dbReference>
<dbReference type="Gene3D" id="3.40.50.12780">
    <property type="entry name" value="N-terminal domain of ligase-like"/>
    <property type="match status" value="1"/>
</dbReference>
<dbReference type="GO" id="GO:0031956">
    <property type="term" value="F:medium-chain fatty acid-CoA ligase activity"/>
    <property type="evidence" value="ECO:0007669"/>
    <property type="project" value="TreeGrafter"/>
</dbReference>
<keyword evidence="2 5" id="KW-0436">Ligase</keyword>
<dbReference type="InterPro" id="IPR042099">
    <property type="entry name" value="ANL_N_sf"/>
</dbReference>
<evidence type="ECO:0000256" key="3">
    <source>
        <dbReference type="ARBA" id="ARBA00022741"/>
    </source>
</evidence>
<evidence type="ECO:0000313" key="8">
    <source>
        <dbReference type="EMBL" id="PVY86392.1"/>
    </source>
</evidence>
<feature type="domain" description="AMP-binding enzyme C-terminal" evidence="7">
    <location>
        <begin position="390"/>
        <end position="466"/>
    </location>
</feature>
<evidence type="ECO:0000256" key="1">
    <source>
        <dbReference type="ARBA" id="ARBA00022428"/>
    </source>
</evidence>
<evidence type="ECO:0000256" key="2">
    <source>
        <dbReference type="ARBA" id="ARBA00022598"/>
    </source>
</evidence>
<dbReference type="InterPro" id="IPR010192">
    <property type="entry name" value="MenE"/>
</dbReference>